<gene>
    <name evidence="3" type="ORF">HUW51_08690</name>
</gene>
<evidence type="ECO:0000256" key="1">
    <source>
        <dbReference type="SAM" id="SignalP"/>
    </source>
</evidence>
<sequence>MKKGFFLIFTLFVLALNTQAQTQSKDEKEVAAAVAKLRQGMLDGDKNALDQVTSADLTYGHSNGKLEDKATFISVLASGENDFVTMDVTDQTIKILGNTAIVRHNFSAQTNNGGTPGSTKLGVLLVWQKQQGKWKLVARQAFKLT</sequence>
<dbReference type="RefSeq" id="WP_185273581.1">
    <property type="nucleotide sequence ID" value="NZ_CP055156.1"/>
</dbReference>
<feature type="domain" description="DUF4440" evidence="2">
    <location>
        <begin position="30"/>
        <end position="136"/>
    </location>
</feature>
<dbReference type="Gene3D" id="3.10.450.50">
    <property type="match status" value="1"/>
</dbReference>
<evidence type="ECO:0000313" key="4">
    <source>
        <dbReference type="Proteomes" id="UP000515237"/>
    </source>
</evidence>
<name>A0A7G7G6L9_9BACT</name>
<dbReference type="Pfam" id="PF14534">
    <property type="entry name" value="DUF4440"/>
    <property type="match status" value="1"/>
</dbReference>
<feature type="chain" id="PRO_5028968946" evidence="1">
    <location>
        <begin position="23"/>
        <end position="145"/>
    </location>
</feature>
<dbReference type="KEGG" id="aswu:HUW51_08690"/>
<evidence type="ECO:0000313" key="3">
    <source>
        <dbReference type="EMBL" id="QNF32803.1"/>
    </source>
</evidence>
<proteinExistence type="predicted"/>
<keyword evidence="1" id="KW-0732">Signal</keyword>
<dbReference type="EMBL" id="CP055156">
    <property type="protein sequence ID" value="QNF32803.1"/>
    <property type="molecule type" value="Genomic_DNA"/>
</dbReference>
<feature type="signal peptide" evidence="1">
    <location>
        <begin position="1"/>
        <end position="22"/>
    </location>
</feature>
<reference evidence="3 4" key="1">
    <citation type="journal article" date="2018" name="Int. J. Syst. Evol. Microbiol.">
        <title>Adhaeribacter swui sp. nov., isolated from wet mud.</title>
        <authorList>
            <person name="Kim D.U."/>
            <person name="Kim K.W."/>
            <person name="Kang M.S."/>
            <person name="Kim J.Y."/>
            <person name="Jang J.H."/>
            <person name="Kim M.K."/>
        </authorList>
    </citation>
    <scope>NUCLEOTIDE SEQUENCE [LARGE SCALE GENOMIC DNA]</scope>
    <source>
        <strain evidence="3 4">KCTC 52873</strain>
    </source>
</reference>
<dbReference type="InterPro" id="IPR032710">
    <property type="entry name" value="NTF2-like_dom_sf"/>
</dbReference>
<dbReference type="Proteomes" id="UP000515237">
    <property type="component" value="Chromosome"/>
</dbReference>
<keyword evidence="4" id="KW-1185">Reference proteome</keyword>
<accession>A0A7G7G6L9</accession>
<organism evidence="3 4">
    <name type="scientific">Adhaeribacter swui</name>
    <dbReference type="NCBI Taxonomy" id="2086471"/>
    <lineage>
        <taxon>Bacteria</taxon>
        <taxon>Pseudomonadati</taxon>
        <taxon>Bacteroidota</taxon>
        <taxon>Cytophagia</taxon>
        <taxon>Cytophagales</taxon>
        <taxon>Hymenobacteraceae</taxon>
        <taxon>Adhaeribacter</taxon>
    </lineage>
</organism>
<evidence type="ECO:0000259" key="2">
    <source>
        <dbReference type="Pfam" id="PF14534"/>
    </source>
</evidence>
<dbReference type="InterPro" id="IPR027843">
    <property type="entry name" value="DUF4440"/>
</dbReference>
<dbReference type="SUPFAM" id="SSF54427">
    <property type="entry name" value="NTF2-like"/>
    <property type="match status" value="1"/>
</dbReference>
<dbReference type="AlphaFoldDB" id="A0A7G7G6L9"/>
<protein>
    <submittedName>
        <fullName evidence="3">Nuclear transport factor 2 family protein</fullName>
    </submittedName>
</protein>